<dbReference type="Gene3D" id="3.40.50.300">
    <property type="entry name" value="P-loop containing nucleotide triphosphate hydrolases"/>
    <property type="match status" value="1"/>
</dbReference>
<dbReference type="SMART" id="SM00490">
    <property type="entry name" value="HELICc"/>
    <property type="match status" value="1"/>
</dbReference>
<dbReference type="GO" id="GO:0009507">
    <property type="term" value="C:chloroplast"/>
    <property type="evidence" value="ECO:0007669"/>
    <property type="project" value="UniProtKB-SubCell"/>
</dbReference>
<dbReference type="InterPro" id="IPR050496">
    <property type="entry name" value="SNF2_RAD54_helicase_repair"/>
</dbReference>
<evidence type="ECO:0000256" key="1">
    <source>
        <dbReference type="ARBA" id="ARBA00004229"/>
    </source>
</evidence>
<dbReference type="SMART" id="SM00487">
    <property type="entry name" value="DEXDc"/>
    <property type="match status" value="1"/>
</dbReference>
<dbReference type="PROSITE" id="PS51192">
    <property type="entry name" value="HELICASE_ATP_BIND_1"/>
    <property type="match status" value="1"/>
</dbReference>
<dbReference type="PROSITE" id="PS51194">
    <property type="entry name" value="HELICASE_CTER"/>
    <property type="match status" value="1"/>
</dbReference>
<dbReference type="eggNOG" id="KOG0387">
    <property type="taxonomic scope" value="Eukaryota"/>
</dbReference>
<accession>L1JNZ8</accession>
<dbReference type="HOGENOM" id="CLU_000315_17_8_1"/>
<evidence type="ECO:0000259" key="3">
    <source>
        <dbReference type="PROSITE" id="PS51192"/>
    </source>
</evidence>
<reference evidence="6" key="3">
    <citation type="submission" date="2015-06" db="UniProtKB">
        <authorList>
            <consortium name="EnsemblProtists"/>
        </authorList>
    </citation>
    <scope>IDENTIFICATION</scope>
</reference>
<dbReference type="OMA" id="HWIRELT"/>
<dbReference type="InterPro" id="IPR000330">
    <property type="entry name" value="SNF2_N"/>
</dbReference>
<name>L1JNZ8_GUITC</name>
<dbReference type="STRING" id="905079.L1JNZ8"/>
<sequence length="482" mass="53810">GSEPFSLSKQSYERLLPYQREGVAWLWELHQRGAGGILGDEMGLGKTCQTITFLGGCFEGQQVSHVLIVCPVSVLSVWEGEFRKFCKDVSPLLFHGANTRERDDNLKSVYKRGGVLLTSYGLASSQAEKLARVNWDYVVCDEGHKLKNPSIQTSKKLRTIPADHRLLLTGTPVQNNLDELWALLDFAVPGLLPPQQEFKAHYSRPIADGHDKSAAASEKQLGERRARELRDIFMPYQLARTKADVFNKDKKVGGEEERPEEQGGARIQVGLEVSKKEWIVWLEPTSFQKHVYRQFLDSDVVHAALSSSRSPLAALTVLKKICDHPYLLQKATEVSSLEALREADEEQEAETLEEDTFSELIGAAVASSKMLFVLHLLQELERGGHKTLVFSQSSRMLRLLRSCTDTLKISSLFLDGQVNKLADRERIVKKFNSKESVKVLFLTTGVGGVGLTLTGADRVIIYDPSWNPATDAQAVDRAYRVG</sequence>
<evidence type="ECO:0000313" key="6">
    <source>
        <dbReference type="EnsemblProtists" id="EKX50291"/>
    </source>
</evidence>
<gene>
    <name evidence="5" type="ORF">GUITHDRAFT_46943</name>
</gene>
<dbReference type="InterPro" id="IPR014001">
    <property type="entry name" value="Helicase_ATP-bd"/>
</dbReference>
<feature type="non-terminal residue" evidence="5">
    <location>
        <position position="482"/>
    </location>
</feature>
<proteinExistence type="predicted"/>
<reference evidence="7" key="2">
    <citation type="submission" date="2012-11" db="EMBL/GenBank/DDBJ databases">
        <authorList>
            <person name="Kuo A."/>
            <person name="Curtis B.A."/>
            <person name="Tanifuji G."/>
            <person name="Burki F."/>
            <person name="Gruber A."/>
            <person name="Irimia M."/>
            <person name="Maruyama S."/>
            <person name="Arias M.C."/>
            <person name="Ball S.G."/>
            <person name="Gile G.H."/>
            <person name="Hirakawa Y."/>
            <person name="Hopkins J.F."/>
            <person name="Rensing S.A."/>
            <person name="Schmutz J."/>
            <person name="Symeonidi A."/>
            <person name="Elias M."/>
            <person name="Eveleigh R.J."/>
            <person name="Herman E.K."/>
            <person name="Klute M.J."/>
            <person name="Nakayama T."/>
            <person name="Obornik M."/>
            <person name="Reyes-Prieto A."/>
            <person name="Armbrust E.V."/>
            <person name="Aves S.J."/>
            <person name="Beiko R.G."/>
            <person name="Coutinho P."/>
            <person name="Dacks J.B."/>
            <person name="Durnford D.G."/>
            <person name="Fast N.M."/>
            <person name="Green B.R."/>
            <person name="Grisdale C."/>
            <person name="Hempe F."/>
            <person name="Henrissat B."/>
            <person name="Hoppner M.P."/>
            <person name="Ishida K.-I."/>
            <person name="Kim E."/>
            <person name="Koreny L."/>
            <person name="Kroth P.G."/>
            <person name="Liu Y."/>
            <person name="Malik S.-B."/>
            <person name="Maier U.G."/>
            <person name="McRose D."/>
            <person name="Mock T."/>
            <person name="Neilson J.A."/>
            <person name="Onodera N.T."/>
            <person name="Poole A.M."/>
            <person name="Pritham E.J."/>
            <person name="Richards T.A."/>
            <person name="Rocap G."/>
            <person name="Roy S.W."/>
            <person name="Sarai C."/>
            <person name="Schaack S."/>
            <person name="Shirato S."/>
            <person name="Slamovits C.H."/>
            <person name="Spencer D.F."/>
            <person name="Suzuki S."/>
            <person name="Worden A.Z."/>
            <person name="Zauner S."/>
            <person name="Barry K."/>
            <person name="Bell C."/>
            <person name="Bharti A.K."/>
            <person name="Crow J.A."/>
            <person name="Grimwood J."/>
            <person name="Kramer R."/>
            <person name="Lindquist E."/>
            <person name="Lucas S."/>
            <person name="Salamov A."/>
            <person name="McFadden G.I."/>
            <person name="Lane C.E."/>
            <person name="Keeling P.J."/>
            <person name="Gray M.W."/>
            <person name="Grigoriev I.V."/>
            <person name="Archibald J.M."/>
        </authorList>
    </citation>
    <scope>NUCLEOTIDE SEQUENCE</scope>
    <source>
        <strain evidence="7">CCMP2712</strain>
    </source>
</reference>
<feature type="domain" description="Helicase C-terminal" evidence="4">
    <location>
        <begin position="372"/>
        <end position="482"/>
    </location>
</feature>
<evidence type="ECO:0000256" key="2">
    <source>
        <dbReference type="ARBA" id="ARBA00022801"/>
    </source>
</evidence>
<dbReference type="Pfam" id="PF00176">
    <property type="entry name" value="SNF2-rel_dom"/>
    <property type="match status" value="1"/>
</dbReference>
<dbReference type="GO" id="GO:0005524">
    <property type="term" value="F:ATP binding"/>
    <property type="evidence" value="ECO:0007669"/>
    <property type="project" value="InterPro"/>
</dbReference>
<dbReference type="PANTHER" id="PTHR45629:SF7">
    <property type="entry name" value="DNA EXCISION REPAIR PROTEIN ERCC-6-RELATED"/>
    <property type="match status" value="1"/>
</dbReference>
<keyword evidence="7" id="KW-1185">Reference proteome</keyword>
<dbReference type="EMBL" id="JH992979">
    <property type="protein sequence ID" value="EKX50291.1"/>
    <property type="molecule type" value="Genomic_DNA"/>
</dbReference>
<evidence type="ECO:0000259" key="4">
    <source>
        <dbReference type="PROSITE" id="PS51194"/>
    </source>
</evidence>
<dbReference type="InterPro" id="IPR001650">
    <property type="entry name" value="Helicase_C-like"/>
</dbReference>
<dbReference type="PaxDb" id="55529-EKX50291"/>
<dbReference type="Gene3D" id="3.40.50.10810">
    <property type="entry name" value="Tandem AAA-ATPase domain"/>
    <property type="match status" value="1"/>
</dbReference>
<organism evidence="5">
    <name type="scientific">Guillardia theta (strain CCMP2712)</name>
    <name type="common">Cryptophyte</name>
    <dbReference type="NCBI Taxonomy" id="905079"/>
    <lineage>
        <taxon>Eukaryota</taxon>
        <taxon>Cryptophyceae</taxon>
        <taxon>Pyrenomonadales</taxon>
        <taxon>Geminigeraceae</taxon>
        <taxon>Guillardia</taxon>
    </lineage>
</organism>
<dbReference type="GeneID" id="17306795"/>
<dbReference type="InterPro" id="IPR049730">
    <property type="entry name" value="SNF2/RAD54-like_C"/>
</dbReference>
<comment type="subcellular location">
    <subcellularLocation>
        <location evidence="1">Plastid</location>
        <location evidence="1">Chloroplast</location>
    </subcellularLocation>
</comment>
<dbReference type="PANTHER" id="PTHR45629">
    <property type="entry name" value="SNF2/RAD54 FAMILY MEMBER"/>
    <property type="match status" value="1"/>
</dbReference>
<keyword evidence="2" id="KW-0378">Hydrolase</keyword>
<dbReference type="OrthoDB" id="413460at2759"/>
<evidence type="ECO:0000313" key="7">
    <source>
        <dbReference type="Proteomes" id="UP000011087"/>
    </source>
</evidence>
<dbReference type="EnsemblProtists" id="EKX50291">
    <property type="protein sequence ID" value="EKX50291"/>
    <property type="gene ID" value="GUITHDRAFT_46943"/>
</dbReference>
<dbReference type="RefSeq" id="XP_005837271.1">
    <property type="nucleotide sequence ID" value="XM_005837214.1"/>
</dbReference>
<dbReference type="AlphaFoldDB" id="L1JNZ8"/>
<dbReference type="KEGG" id="gtt:GUITHDRAFT_46943"/>
<dbReference type="InterPro" id="IPR038718">
    <property type="entry name" value="SNF2-like_sf"/>
</dbReference>
<dbReference type="InterPro" id="IPR027417">
    <property type="entry name" value="P-loop_NTPase"/>
</dbReference>
<dbReference type="GO" id="GO:0015616">
    <property type="term" value="F:DNA translocase activity"/>
    <property type="evidence" value="ECO:0007669"/>
    <property type="project" value="TreeGrafter"/>
</dbReference>
<feature type="domain" description="Helicase ATP-binding" evidence="3">
    <location>
        <begin position="27"/>
        <end position="190"/>
    </location>
</feature>
<reference evidence="5 7" key="1">
    <citation type="journal article" date="2012" name="Nature">
        <title>Algal genomes reveal evolutionary mosaicism and the fate of nucleomorphs.</title>
        <authorList>
            <consortium name="DOE Joint Genome Institute"/>
            <person name="Curtis B.A."/>
            <person name="Tanifuji G."/>
            <person name="Burki F."/>
            <person name="Gruber A."/>
            <person name="Irimia M."/>
            <person name="Maruyama S."/>
            <person name="Arias M.C."/>
            <person name="Ball S.G."/>
            <person name="Gile G.H."/>
            <person name="Hirakawa Y."/>
            <person name="Hopkins J.F."/>
            <person name="Kuo A."/>
            <person name="Rensing S.A."/>
            <person name="Schmutz J."/>
            <person name="Symeonidi A."/>
            <person name="Elias M."/>
            <person name="Eveleigh R.J."/>
            <person name="Herman E.K."/>
            <person name="Klute M.J."/>
            <person name="Nakayama T."/>
            <person name="Obornik M."/>
            <person name="Reyes-Prieto A."/>
            <person name="Armbrust E.V."/>
            <person name="Aves S.J."/>
            <person name="Beiko R.G."/>
            <person name="Coutinho P."/>
            <person name="Dacks J.B."/>
            <person name="Durnford D.G."/>
            <person name="Fast N.M."/>
            <person name="Green B.R."/>
            <person name="Grisdale C.J."/>
            <person name="Hempel F."/>
            <person name="Henrissat B."/>
            <person name="Hoppner M.P."/>
            <person name="Ishida K."/>
            <person name="Kim E."/>
            <person name="Koreny L."/>
            <person name="Kroth P.G."/>
            <person name="Liu Y."/>
            <person name="Malik S.B."/>
            <person name="Maier U.G."/>
            <person name="McRose D."/>
            <person name="Mock T."/>
            <person name="Neilson J.A."/>
            <person name="Onodera N.T."/>
            <person name="Poole A.M."/>
            <person name="Pritham E.J."/>
            <person name="Richards T.A."/>
            <person name="Rocap G."/>
            <person name="Roy S.W."/>
            <person name="Sarai C."/>
            <person name="Schaack S."/>
            <person name="Shirato S."/>
            <person name="Slamovits C.H."/>
            <person name="Spencer D.F."/>
            <person name="Suzuki S."/>
            <person name="Worden A.Z."/>
            <person name="Zauner S."/>
            <person name="Barry K."/>
            <person name="Bell C."/>
            <person name="Bharti A.K."/>
            <person name="Crow J.A."/>
            <person name="Grimwood J."/>
            <person name="Kramer R."/>
            <person name="Lindquist E."/>
            <person name="Lucas S."/>
            <person name="Salamov A."/>
            <person name="McFadden G.I."/>
            <person name="Lane C.E."/>
            <person name="Keeling P.J."/>
            <person name="Gray M.W."/>
            <person name="Grigoriev I.V."/>
            <person name="Archibald J.M."/>
        </authorList>
    </citation>
    <scope>NUCLEOTIDE SEQUENCE</scope>
    <source>
        <strain evidence="5 7">CCMP2712</strain>
    </source>
</reference>
<dbReference type="GO" id="GO:0016787">
    <property type="term" value="F:hydrolase activity"/>
    <property type="evidence" value="ECO:0007669"/>
    <property type="project" value="UniProtKB-KW"/>
</dbReference>
<dbReference type="SUPFAM" id="SSF52540">
    <property type="entry name" value="P-loop containing nucleoside triphosphate hydrolases"/>
    <property type="match status" value="2"/>
</dbReference>
<protein>
    <submittedName>
        <fullName evidence="5 6">Uncharacterized protein</fullName>
    </submittedName>
</protein>
<dbReference type="Pfam" id="PF00271">
    <property type="entry name" value="Helicase_C"/>
    <property type="match status" value="1"/>
</dbReference>
<dbReference type="CDD" id="cd18793">
    <property type="entry name" value="SF2_C_SNF"/>
    <property type="match status" value="1"/>
</dbReference>
<feature type="non-terminal residue" evidence="5">
    <location>
        <position position="1"/>
    </location>
</feature>
<evidence type="ECO:0000313" key="5">
    <source>
        <dbReference type="EMBL" id="EKX50291.1"/>
    </source>
</evidence>
<dbReference type="Proteomes" id="UP000011087">
    <property type="component" value="Unassembled WGS sequence"/>
</dbReference>